<name>A0A921GGL1_9ACTN</name>
<evidence type="ECO:0000313" key="2">
    <source>
        <dbReference type="EMBL" id="HJF45891.1"/>
    </source>
</evidence>
<protein>
    <submittedName>
        <fullName evidence="2">PrpR N-terminal domain-containing protein</fullName>
    </submittedName>
</protein>
<dbReference type="GO" id="GO:0005524">
    <property type="term" value="F:ATP binding"/>
    <property type="evidence" value="ECO:0007669"/>
    <property type="project" value="InterPro"/>
</dbReference>
<dbReference type="GO" id="GO:0003677">
    <property type="term" value="F:DNA binding"/>
    <property type="evidence" value="ECO:0007669"/>
    <property type="project" value="InterPro"/>
</dbReference>
<gene>
    <name evidence="2" type="ORF">K8U72_08950</name>
</gene>
<dbReference type="SUPFAM" id="SSF52540">
    <property type="entry name" value="P-loop containing nucleoside triphosphate hydrolases"/>
    <property type="match status" value="1"/>
</dbReference>
<evidence type="ECO:0000259" key="1">
    <source>
        <dbReference type="Pfam" id="PF06506"/>
    </source>
</evidence>
<dbReference type="EMBL" id="DYWQ01000137">
    <property type="protein sequence ID" value="HJF45891.1"/>
    <property type="molecule type" value="Genomic_DNA"/>
</dbReference>
<dbReference type="SUPFAM" id="SSF159800">
    <property type="entry name" value="PrpR receptor domain-like"/>
    <property type="match status" value="1"/>
</dbReference>
<dbReference type="InterPro" id="IPR010524">
    <property type="entry name" value="Sig_transdc_resp-reg_PrpR_N"/>
</dbReference>
<feature type="non-terminal residue" evidence="2">
    <location>
        <position position="447"/>
    </location>
</feature>
<dbReference type="Gene3D" id="3.40.50.2300">
    <property type="match status" value="1"/>
</dbReference>
<dbReference type="GO" id="GO:0000156">
    <property type="term" value="F:phosphorelay response regulator activity"/>
    <property type="evidence" value="ECO:0007669"/>
    <property type="project" value="InterPro"/>
</dbReference>
<dbReference type="Gene3D" id="3.40.50.10660">
    <property type="entry name" value="PrpR receptor domain-like"/>
    <property type="match status" value="1"/>
</dbReference>
<comment type="caution">
    <text evidence="2">The sequence shown here is derived from an EMBL/GenBank/DDBJ whole genome shotgun (WGS) entry which is preliminary data.</text>
</comment>
<dbReference type="InterPro" id="IPR027417">
    <property type="entry name" value="P-loop_NTPase"/>
</dbReference>
<accession>A0A921GGL1</accession>
<dbReference type="Proteomes" id="UP000697330">
    <property type="component" value="Unassembled WGS sequence"/>
</dbReference>
<reference evidence="2" key="2">
    <citation type="submission" date="2021-09" db="EMBL/GenBank/DDBJ databases">
        <authorList>
            <person name="Gilroy R."/>
        </authorList>
    </citation>
    <scope>NUCLEOTIDE SEQUENCE</scope>
    <source>
        <strain evidence="2">CHK124-7917</strain>
    </source>
</reference>
<organism evidence="2 3">
    <name type="scientific">Thermophilibacter provencensis</name>
    <dbReference type="NCBI Taxonomy" id="1852386"/>
    <lineage>
        <taxon>Bacteria</taxon>
        <taxon>Bacillati</taxon>
        <taxon>Actinomycetota</taxon>
        <taxon>Coriobacteriia</taxon>
        <taxon>Coriobacteriales</taxon>
        <taxon>Atopobiaceae</taxon>
        <taxon>Thermophilibacter</taxon>
    </lineage>
</organism>
<dbReference type="Gene3D" id="3.40.50.300">
    <property type="entry name" value="P-loop containing nucleotide triphosphate hydrolases"/>
    <property type="match status" value="1"/>
</dbReference>
<feature type="domain" description="Signal transduction response regulator propionate catabolism activator N-terminal" evidence="1">
    <location>
        <begin position="28"/>
        <end position="189"/>
    </location>
</feature>
<reference evidence="2" key="1">
    <citation type="journal article" date="2021" name="PeerJ">
        <title>Extensive microbial diversity within the chicken gut microbiome revealed by metagenomics and culture.</title>
        <authorList>
            <person name="Gilroy R."/>
            <person name="Ravi A."/>
            <person name="Getino M."/>
            <person name="Pursley I."/>
            <person name="Horton D.L."/>
            <person name="Alikhan N.F."/>
            <person name="Baker D."/>
            <person name="Gharbi K."/>
            <person name="Hall N."/>
            <person name="Watson M."/>
            <person name="Adriaenssens E.M."/>
            <person name="Foster-Nyarko E."/>
            <person name="Jarju S."/>
            <person name="Secka A."/>
            <person name="Antonio M."/>
            <person name="Oren A."/>
            <person name="Chaudhuri R.R."/>
            <person name="La Ragione R."/>
            <person name="Hildebrand F."/>
            <person name="Pallen M.J."/>
        </authorList>
    </citation>
    <scope>NUCLEOTIDE SEQUENCE</scope>
    <source>
        <strain evidence="2">CHK124-7917</strain>
    </source>
</reference>
<evidence type="ECO:0000313" key="3">
    <source>
        <dbReference type="Proteomes" id="UP000697330"/>
    </source>
</evidence>
<dbReference type="AlphaFoldDB" id="A0A921GGL1"/>
<dbReference type="RefSeq" id="WP_274959553.1">
    <property type="nucleotide sequence ID" value="NZ_DYWQ01000137.1"/>
</dbReference>
<dbReference type="Pfam" id="PF06506">
    <property type="entry name" value="PrpR_N"/>
    <property type="match status" value="1"/>
</dbReference>
<proteinExistence type="predicted"/>
<sequence>MADFRALLISPYHDLVDVAREVAPDYPELEVTVHEGDLSKGLAAALGSIDSDFDVVISRGGTAQMLEDELSLPVIEIDVSATDLLEALARHNPQGRRTAVIGFSNALRAVSEVADFSDFDLDVYGVSFEDELPIVLEDVASGDYEVILCDSFSRDACAERGMTAHLLSSGARSVSDALRRALDLCQQTREVRTQNHVLWQLVRSLPPRVALFSGSGRLVYTNLTERRPELLGYLREHLGGEKDEHLALQRGRRTYRISKSTFEQDGEAYLSFSIMTSSAPSNESLAGIERRNRDAVERSYHESVFRAVGAGEELSAQISGALRAGRPIALEGEVGTGKARIAELVYLTGPWTSRPLVTIDCPLLTDRSWGYLMDSPNSPLYGSGETLWVKAVHALDDDAARRLVDVMRQTGICERDRVIVSANDSEDATEGSVISLFVEYLRCHVLT</sequence>